<dbReference type="EMBL" id="JAIVGD010000019">
    <property type="protein sequence ID" value="KAH0747767.1"/>
    <property type="molecule type" value="Genomic_DNA"/>
</dbReference>
<evidence type="ECO:0000313" key="1">
    <source>
        <dbReference type="EMBL" id="KAH0747767.1"/>
    </source>
</evidence>
<sequence length="70" mass="7736">MQEGANTYRESELIGHISPHLYTFSGLLELRYPESIGVPTNDISVRHLVEQVLCLLDVAVLEATSNKGIP</sequence>
<proteinExistence type="predicted"/>
<gene>
    <name evidence="1" type="ORF">KY290_026999</name>
</gene>
<organism evidence="1 2">
    <name type="scientific">Solanum tuberosum</name>
    <name type="common">Potato</name>
    <dbReference type="NCBI Taxonomy" id="4113"/>
    <lineage>
        <taxon>Eukaryota</taxon>
        <taxon>Viridiplantae</taxon>
        <taxon>Streptophyta</taxon>
        <taxon>Embryophyta</taxon>
        <taxon>Tracheophyta</taxon>
        <taxon>Spermatophyta</taxon>
        <taxon>Magnoliopsida</taxon>
        <taxon>eudicotyledons</taxon>
        <taxon>Gunneridae</taxon>
        <taxon>Pentapetalae</taxon>
        <taxon>asterids</taxon>
        <taxon>lamiids</taxon>
        <taxon>Solanales</taxon>
        <taxon>Solanaceae</taxon>
        <taxon>Solanoideae</taxon>
        <taxon>Solaneae</taxon>
        <taxon>Solanum</taxon>
    </lineage>
</organism>
<reference evidence="1 2" key="1">
    <citation type="journal article" date="2021" name="bioRxiv">
        <title>Chromosome-scale and haplotype-resolved genome assembly of a tetraploid potato cultivar.</title>
        <authorList>
            <person name="Sun H."/>
            <person name="Jiao W.-B."/>
            <person name="Krause K."/>
            <person name="Campoy J.A."/>
            <person name="Goel M."/>
            <person name="Folz-Donahue K."/>
            <person name="Kukat C."/>
            <person name="Huettel B."/>
            <person name="Schneeberger K."/>
        </authorList>
    </citation>
    <scope>NUCLEOTIDE SEQUENCE [LARGE SCALE GENOMIC DNA]</scope>
    <source>
        <strain evidence="1">SolTubOtavaFocal</strain>
        <tissue evidence="1">Leaves</tissue>
    </source>
</reference>
<accession>A0ABQ7UDT4</accession>
<comment type="caution">
    <text evidence="1">The sequence shown here is derived from an EMBL/GenBank/DDBJ whole genome shotgun (WGS) entry which is preliminary data.</text>
</comment>
<protein>
    <submittedName>
        <fullName evidence="1">Uncharacterized protein</fullName>
    </submittedName>
</protein>
<dbReference type="Proteomes" id="UP000826656">
    <property type="component" value="Unassembled WGS sequence"/>
</dbReference>
<evidence type="ECO:0000313" key="2">
    <source>
        <dbReference type="Proteomes" id="UP000826656"/>
    </source>
</evidence>
<name>A0ABQ7UDT4_SOLTU</name>
<keyword evidence="2" id="KW-1185">Reference proteome</keyword>